<feature type="compositionally biased region" description="Low complexity" evidence="1">
    <location>
        <begin position="455"/>
        <end position="464"/>
    </location>
</feature>
<gene>
    <name evidence="2" type="ORF">GGX14DRAFT_623228</name>
</gene>
<feature type="compositionally biased region" description="Basic and acidic residues" evidence="1">
    <location>
        <begin position="554"/>
        <end position="564"/>
    </location>
</feature>
<comment type="caution">
    <text evidence="2">The sequence shown here is derived from an EMBL/GenBank/DDBJ whole genome shotgun (WGS) entry which is preliminary data.</text>
</comment>
<dbReference type="EMBL" id="JARJCW010000025">
    <property type="protein sequence ID" value="KAJ7211627.1"/>
    <property type="molecule type" value="Genomic_DNA"/>
</dbReference>
<feature type="compositionally biased region" description="Low complexity" evidence="1">
    <location>
        <begin position="361"/>
        <end position="370"/>
    </location>
</feature>
<feature type="compositionally biased region" description="Low complexity" evidence="1">
    <location>
        <begin position="532"/>
        <end position="548"/>
    </location>
</feature>
<name>A0AAD6VJM4_9AGAR</name>
<keyword evidence="3" id="KW-1185">Reference proteome</keyword>
<reference evidence="2" key="1">
    <citation type="submission" date="2023-03" db="EMBL/GenBank/DDBJ databases">
        <title>Massive genome expansion in bonnet fungi (Mycena s.s.) driven by repeated elements and novel gene families across ecological guilds.</title>
        <authorList>
            <consortium name="Lawrence Berkeley National Laboratory"/>
            <person name="Harder C.B."/>
            <person name="Miyauchi S."/>
            <person name="Viragh M."/>
            <person name="Kuo A."/>
            <person name="Thoen E."/>
            <person name="Andreopoulos B."/>
            <person name="Lu D."/>
            <person name="Skrede I."/>
            <person name="Drula E."/>
            <person name="Henrissat B."/>
            <person name="Morin E."/>
            <person name="Kohler A."/>
            <person name="Barry K."/>
            <person name="LaButti K."/>
            <person name="Morin E."/>
            <person name="Salamov A."/>
            <person name="Lipzen A."/>
            <person name="Mereny Z."/>
            <person name="Hegedus B."/>
            <person name="Baldrian P."/>
            <person name="Stursova M."/>
            <person name="Weitz H."/>
            <person name="Taylor A."/>
            <person name="Grigoriev I.V."/>
            <person name="Nagy L.G."/>
            <person name="Martin F."/>
            <person name="Kauserud H."/>
        </authorList>
    </citation>
    <scope>NUCLEOTIDE SEQUENCE</scope>
    <source>
        <strain evidence="2">9144</strain>
    </source>
</reference>
<protein>
    <submittedName>
        <fullName evidence="2">Uncharacterized protein</fullName>
    </submittedName>
</protein>
<evidence type="ECO:0000313" key="2">
    <source>
        <dbReference type="EMBL" id="KAJ7211627.1"/>
    </source>
</evidence>
<evidence type="ECO:0000313" key="3">
    <source>
        <dbReference type="Proteomes" id="UP001219525"/>
    </source>
</evidence>
<feature type="region of interest" description="Disordered" evidence="1">
    <location>
        <begin position="282"/>
        <end position="610"/>
    </location>
</feature>
<sequence length="610" mass="64215">MDGAREKLGFHVGTQDTSVSVTLTALQTAEDDDIALAVAAEGSYTPLYADLAVDARATHKMEKSPTKAPPAAGSPPPRTLGVFMTPQAPRTAPIAGGTGPVPRYSIGGVARRIRIEDSPWKARALVVPRSPSYVEPRAPPPTPSPARAPLSEAERLAIKERRKSALTAPDAFWAGGVPGLSPRKQALRRVAEEGVCGDSQQEEVDPRRLLQEVFVTVDVLKRRRESMLADARHNGGAAAHVDLDVRADAKAEVGRLRFPRPYTPDAVQGATNRATRTEATPAAAAFTPLQPNADGDIFTTPAPAPQMTRDRQEATPPPPVSEESDVAHPTQVAAPPPAKPTRGGRKTDVAAEPTTPRRGRTAPAAPQVPVTRPPVPAATPKARRGRAATAEPESEAAHAARSSNFGTPTKPRRGRAATVDPEGNKEPAVPARGVRKPPSATSAPVTPPARRGRATKAATPASAARGQPYAKTATDVDSAPDLLESNATADTSDAEVVLTTPKRRARSLKLKEEEDEPVLETRATGAGRAKKVPAAAATRTTRQAAIPASAPAGVEKENTQRAEQEAEAEVEGQTVVKTRVSRSRKVKGEPVEPVAAATLPKRAARTRART</sequence>
<accession>A0AAD6VJM4</accession>
<dbReference type="Proteomes" id="UP001219525">
    <property type="component" value="Unassembled WGS sequence"/>
</dbReference>
<organism evidence="2 3">
    <name type="scientific">Mycena pura</name>
    <dbReference type="NCBI Taxonomy" id="153505"/>
    <lineage>
        <taxon>Eukaryota</taxon>
        <taxon>Fungi</taxon>
        <taxon>Dikarya</taxon>
        <taxon>Basidiomycota</taxon>
        <taxon>Agaricomycotina</taxon>
        <taxon>Agaricomycetes</taxon>
        <taxon>Agaricomycetidae</taxon>
        <taxon>Agaricales</taxon>
        <taxon>Marasmiineae</taxon>
        <taxon>Mycenaceae</taxon>
        <taxon>Mycena</taxon>
    </lineage>
</organism>
<dbReference type="AlphaFoldDB" id="A0AAD6VJM4"/>
<proteinExistence type="predicted"/>
<evidence type="ECO:0000256" key="1">
    <source>
        <dbReference type="SAM" id="MobiDB-lite"/>
    </source>
</evidence>